<keyword evidence="3" id="KW-1185">Reference proteome</keyword>
<feature type="region of interest" description="Disordered" evidence="1">
    <location>
        <begin position="242"/>
        <end position="262"/>
    </location>
</feature>
<feature type="compositionally biased region" description="Basic and acidic residues" evidence="1">
    <location>
        <begin position="242"/>
        <end position="255"/>
    </location>
</feature>
<dbReference type="PATRIC" id="fig|1678637.3.peg.972"/>
<evidence type="ECO:0000313" key="2">
    <source>
        <dbReference type="EMBL" id="KNB53844.1"/>
    </source>
</evidence>
<accession>A0A0K9XKE3</accession>
<comment type="caution">
    <text evidence="2">The sequence shown here is derived from an EMBL/GenBank/DDBJ whole genome shotgun (WGS) entry which is preliminary data.</text>
</comment>
<sequence length="516" mass="55235">MPDSGQDPALPLEACLAEAEALARDHGLHGVLAELAGMTGQLHRPACRIVVAGEAMSGAPELTGRLAGPGAEASVVQEGTGKFPAPRLLLRSSPLGEDVELVEAPALNQAAEADELACRLAHHADALVMTTRAVAPFGRTETDFADRALGRGRLRRVALVLTGEDRLPEDRRAPVREHVRARAERLGPGIAVLGDRDGLDALRALVRSWTGAEDRQASRRRQIAAQLADLCARMAATGRRDEAAARRAAEERAGRDAAGADAERAGLRMHVDRRRTEAVTELRGRLERERTGLLEELRRSLAESPDAGHWWDTSLSYELHRGLLDVAGRQAEWFGHRLETEARWLAERLSALEGAPVAAQDTAAPDALLELDEPVRQRLHLQDLGGRKLLYQRLGPVGAGLLAAVALPGPALPVALIGGAAALAAGETRFQRLAEHQRQAVGEALTRIVRQAVEEFADAAARHLRSAYRDLAENALAPPRHEPGAPAPEGLSLSAAAARLRARLPAGTEPTPRDHG</sequence>
<evidence type="ECO:0000313" key="3">
    <source>
        <dbReference type="Proteomes" id="UP000037288"/>
    </source>
</evidence>
<dbReference type="EMBL" id="LFXA01000002">
    <property type="protein sequence ID" value="KNB53844.1"/>
    <property type="molecule type" value="Genomic_DNA"/>
</dbReference>
<reference evidence="3" key="1">
    <citation type="submission" date="2015-07" db="EMBL/GenBank/DDBJ databases">
        <title>Draft genome sequence of Streptomyces sp. CMAA 1322, a bacterium isolated from Caatinga biome, from dry forest semiarid of Brazil.</title>
        <authorList>
            <person name="Santos S.N."/>
            <person name="Gacesa R."/>
            <person name="Taketani R.G."/>
            <person name="Long P.F."/>
            <person name="Melo I.S."/>
        </authorList>
    </citation>
    <scope>NUCLEOTIDE SEQUENCE [LARGE SCALE GENOMIC DNA]</scope>
    <source>
        <strain evidence="3">CMAA 1322</strain>
    </source>
</reference>
<dbReference type="RefSeq" id="WP_049714576.1">
    <property type="nucleotide sequence ID" value="NZ_LFXA01000002.1"/>
</dbReference>
<dbReference type="Proteomes" id="UP000037288">
    <property type="component" value="Unassembled WGS sequence"/>
</dbReference>
<dbReference type="STRING" id="1678637.AC230_04440"/>
<dbReference type="AlphaFoldDB" id="A0A0K9XKE3"/>
<evidence type="ECO:0000256" key="1">
    <source>
        <dbReference type="SAM" id="MobiDB-lite"/>
    </source>
</evidence>
<organism evidence="2 3">
    <name type="scientific">Streptomyces caatingaensis</name>
    <dbReference type="NCBI Taxonomy" id="1678637"/>
    <lineage>
        <taxon>Bacteria</taxon>
        <taxon>Bacillati</taxon>
        <taxon>Actinomycetota</taxon>
        <taxon>Actinomycetes</taxon>
        <taxon>Kitasatosporales</taxon>
        <taxon>Streptomycetaceae</taxon>
        <taxon>Streptomyces</taxon>
    </lineage>
</organism>
<evidence type="ECO:0008006" key="4">
    <source>
        <dbReference type="Google" id="ProtNLM"/>
    </source>
</evidence>
<protein>
    <recommendedName>
        <fullName evidence="4">Dynamin family protein</fullName>
    </recommendedName>
</protein>
<gene>
    <name evidence="2" type="ORF">AC230_04440</name>
</gene>
<proteinExistence type="predicted"/>
<name>A0A0K9XKE3_9ACTN</name>